<dbReference type="PANTHER" id="PTHR13878">
    <property type="entry name" value="GULONOLACTONE OXIDASE"/>
    <property type="match status" value="1"/>
</dbReference>
<protein>
    <submittedName>
        <fullName evidence="8">FAD/FMN-containing dehydrogenase</fullName>
    </submittedName>
</protein>
<dbReference type="EMBL" id="PVTF01000026">
    <property type="protein sequence ID" value="PRY29197.1"/>
    <property type="molecule type" value="Genomic_DNA"/>
</dbReference>
<dbReference type="Proteomes" id="UP000239494">
    <property type="component" value="Unassembled WGS sequence"/>
</dbReference>
<comment type="cofactor">
    <cofactor evidence="1">
        <name>FAD</name>
        <dbReference type="ChEBI" id="CHEBI:57692"/>
    </cofactor>
</comment>
<dbReference type="InterPro" id="IPR050432">
    <property type="entry name" value="FAD-linked_Oxidoreductases_BP"/>
</dbReference>
<organism evidence="8 9">
    <name type="scientific">Umezawaea tangerina</name>
    <dbReference type="NCBI Taxonomy" id="84725"/>
    <lineage>
        <taxon>Bacteria</taxon>
        <taxon>Bacillati</taxon>
        <taxon>Actinomycetota</taxon>
        <taxon>Actinomycetes</taxon>
        <taxon>Pseudonocardiales</taxon>
        <taxon>Pseudonocardiaceae</taxon>
        <taxon>Umezawaea</taxon>
    </lineage>
</organism>
<evidence type="ECO:0000313" key="8">
    <source>
        <dbReference type="EMBL" id="PRY29197.1"/>
    </source>
</evidence>
<dbReference type="InterPro" id="IPR015345">
    <property type="entry name" value="Cytokinin_DH_FAD/cytokin-bd"/>
</dbReference>
<name>A0A2T0S6Z3_9PSEU</name>
<evidence type="ECO:0000256" key="5">
    <source>
        <dbReference type="ARBA" id="ARBA00023002"/>
    </source>
</evidence>
<dbReference type="InterPro" id="IPR016169">
    <property type="entry name" value="FAD-bd_PCMH_sub2"/>
</dbReference>
<dbReference type="InterPro" id="IPR006094">
    <property type="entry name" value="Oxid_FAD_bind_N"/>
</dbReference>
<comment type="caution">
    <text evidence="8">The sequence shown here is derived from an EMBL/GenBank/DDBJ whole genome shotgun (WGS) entry which is preliminary data.</text>
</comment>
<dbReference type="GO" id="GO:0071949">
    <property type="term" value="F:FAD binding"/>
    <property type="evidence" value="ECO:0007669"/>
    <property type="project" value="InterPro"/>
</dbReference>
<dbReference type="Pfam" id="PF01565">
    <property type="entry name" value="FAD_binding_4"/>
    <property type="match status" value="1"/>
</dbReference>
<dbReference type="InterPro" id="IPR036318">
    <property type="entry name" value="FAD-bd_PCMH-like_sf"/>
</dbReference>
<dbReference type="PANTHER" id="PTHR13878:SF53">
    <property type="entry name" value="CYTOKININ DEHYDROGENASE 6"/>
    <property type="match status" value="1"/>
</dbReference>
<dbReference type="InterPro" id="IPR016164">
    <property type="entry name" value="FAD-linked_Oxase-like_C"/>
</dbReference>
<dbReference type="InterPro" id="IPR016166">
    <property type="entry name" value="FAD-bd_PCMH"/>
</dbReference>
<proteinExistence type="inferred from homology"/>
<evidence type="ECO:0000256" key="1">
    <source>
        <dbReference type="ARBA" id="ARBA00001974"/>
    </source>
</evidence>
<dbReference type="InterPro" id="IPR016167">
    <property type="entry name" value="FAD-bd_PCMH_sub1"/>
</dbReference>
<dbReference type="Pfam" id="PF09265">
    <property type="entry name" value="Cytokin-bind"/>
    <property type="match status" value="1"/>
</dbReference>
<keyword evidence="3" id="KW-0285">Flavoprotein</keyword>
<dbReference type="OrthoDB" id="6278354at2"/>
<evidence type="ECO:0000256" key="4">
    <source>
        <dbReference type="ARBA" id="ARBA00022827"/>
    </source>
</evidence>
<dbReference type="SUPFAM" id="SSF55103">
    <property type="entry name" value="FAD-linked oxidases, C-terminal domain"/>
    <property type="match status" value="1"/>
</dbReference>
<dbReference type="InterPro" id="IPR016170">
    <property type="entry name" value="Cytok_DH_C_sf"/>
</dbReference>
<sequence>MADPTSSPAQAAEFFDPESRQFTAEARPDRVPVPTLDGQLVIDDASLTAAGDDFGHLVHRRPSAVLLPGSAADVAVFSRFASDRAIPLVPRGQGHSTAGQAQTGGVVVDMSPLNEVHHINSDSVVVDAGARWSQVLAATIPHGLTPPVLTDYLELSVGGTLSVGGIGGASHHHGAQTDNVLALDVITPDGTTHACSPGSDLYSAVLAGRGRQGIIVGATLRLIPAPRRARTYRLHYAALGSFLTDQRQVMSQRRFDHLVGQAKLDPEGDWSYVINATTYSTPPSEPDTDILLTGLSGDLGEQVDRDYPAFLDQMADDVSTLQRLRLWSHSHPWLNLLIPDDSVEEFVATALGAITRQDLGDAGVVLLYPVPTSAFTTPRLRMPNSPTAFLFALLRAVAQDEHDTLRRMTDHNDALTRMVTRAGGTSYLSPL</sequence>
<dbReference type="RefSeq" id="WP_106196964.1">
    <property type="nucleotide sequence ID" value="NZ_PVTF01000026.1"/>
</dbReference>
<dbReference type="GO" id="GO:0009690">
    <property type="term" value="P:cytokinin metabolic process"/>
    <property type="evidence" value="ECO:0007669"/>
    <property type="project" value="InterPro"/>
</dbReference>
<comment type="similarity">
    <text evidence="2">Belongs to the oxygen-dependent FAD-linked oxidoreductase family.</text>
</comment>
<feature type="domain" description="FAD-binding PCMH-type" evidence="7">
    <location>
        <begin position="58"/>
        <end position="225"/>
    </location>
</feature>
<gene>
    <name evidence="8" type="ORF">CLV43_12674</name>
</gene>
<feature type="region of interest" description="Disordered" evidence="6">
    <location>
        <begin position="1"/>
        <end position="30"/>
    </location>
</feature>
<dbReference type="GO" id="GO:0019139">
    <property type="term" value="F:cytokinin dehydrogenase activity"/>
    <property type="evidence" value="ECO:0007669"/>
    <property type="project" value="InterPro"/>
</dbReference>
<keyword evidence="4" id="KW-0274">FAD</keyword>
<dbReference type="Gene3D" id="3.40.462.10">
    <property type="entry name" value="FAD-linked oxidases, C-terminal domain"/>
    <property type="match status" value="1"/>
</dbReference>
<evidence type="ECO:0000256" key="6">
    <source>
        <dbReference type="SAM" id="MobiDB-lite"/>
    </source>
</evidence>
<evidence type="ECO:0000259" key="7">
    <source>
        <dbReference type="PROSITE" id="PS51387"/>
    </source>
</evidence>
<keyword evidence="9" id="KW-1185">Reference proteome</keyword>
<dbReference type="SUPFAM" id="SSF56176">
    <property type="entry name" value="FAD-binding/transporter-associated domain-like"/>
    <property type="match status" value="1"/>
</dbReference>
<evidence type="ECO:0000256" key="2">
    <source>
        <dbReference type="ARBA" id="ARBA00005466"/>
    </source>
</evidence>
<keyword evidence="5" id="KW-0560">Oxidoreductase</keyword>
<dbReference type="AlphaFoldDB" id="A0A2T0S6Z3"/>
<evidence type="ECO:0000313" key="9">
    <source>
        <dbReference type="Proteomes" id="UP000239494"/>
    </source>
</evidence>
<reference evidence="8 9" key="1">
    <citation type="submission" date="2018-03" db="EMBL/GenBank/DDBJ databases">
        <title>Genomic Encyclopedia of Archaeal and Bacterial Type Strains, Phase II (KMG-II): from individual species to whole genera.</title>
        <authorList>
            <person name="Goeker M."/>
        </authorList>
    </citation>
    <scope>NUCLEOTIDE SEQUENCE [LARGE SCALE GENOMIC DNA]</scope>
    <source>
        <strain evidence="8 9">DSM 44720</strain>
    </source>
</reference>
<dbReference type="PROSITE" id="PS51387">
    <property type="entry name" value="FAD_PCMH"/>
    <property type="match status" value="1"/>
</dbReference>
<dbReference type="Gene3D" id="3.30.43.10">
    <property type="entry name" value="Uridine Diphospho-n-acetylenolpyruvylglucosamine Reductase, domain 2"/>
    <property type="match status" value="1"/>
</dbReference>
<dbReference type="Gene3D" id="3.30.465.10">
    <property type="match status" value="1"/>
</dbReference>
<evidence type="ECO:0000256" key="3">
    <source>
        <dbReference type="ARBA" id="ARBA00022630"/>
    </source>
</evidence>
<accession>A0A2T0S6Z3</accession>